<evidence type="ECO:0000256" key="3">
    <source>
        <dbReference type="ARBA" id="ARBA00022729"/>
    </source>
</evidence>
<dbReference type="CDD" id="cd14014">
    <property type="entry name" value="STKc_PknB_like"/>
    <property type="match status" value="1"/>
</dbReference>
<name>A0A7W9V074_9ACTN</name>
<dbReference type="InterPro" id="IPR028081">
    <property type="entry name" value="Leu-bd"/>
</dbReference>
<keyword evidence="4 7" id="KW-0547">Nucleotide-binding</keyword>
<proteinExistence type="inferred from homology"/>
<evidence type="ECO:0000256" key="1">
    <source>
        <dbReference type="ARBA" id="ARBA00010062"/>
    </source>
</evidence>
<dbReference type="InterPro" id="IPR011009">
    <property type="entry name" value="Kinase-like_dom_sf"/>
</dbReference>
<dbReference type="PANTHER" id="PTHR43289:SF34">
    <property type="entry name" value="SERINE_THREONINE-PROTEIN KINASE YBDM-RELATED"/>
    <property type="match status" value="1"/>
</dbReference>
<dbReference type="GO" id="GO:0005524">
    <property type="term" value="F:ATP binding"/>
    <property type="evidence" value="ECO:0007669"/>
    <property type="project" value="UniProtKB-UniRule"/>
</dbReference>
<keyword evidence="11" id="KW-1185">Reference proteome</keyword>
<dbReference type="GO" id="GO:0004674">
    <property type="term" value="F:protein serine/threonine kinase activity"/>
    <property type="evidence" value="ECO:0007669"/>
    <property type="project" value="TreeGrafter"/>
</dbReference>
<dbReference type="InterPro" id="IPR017441">
    <property type="entry name" value="Protein_kinase_ATP_BS"/>
</dbReference>
<evidence type="ECO:0000259" key="9">
    <source>
        <dbReference type="PROSITE" id="PS50011"/>
    </source>
</evidence>
<feature type="region of interest" description="Disordered" evidence="8">
    <location>
        <begin position="310"/>
        <end position="335"/>
    </location>
</feature>
<dbReference type="RefSeq" id="WP_184575108.1">
    <property type="nucleotide sequence ID" value="NZ_JACHJL010000013.1"/>
</dbReference>
<dbReference type="CDD" id="cd06342">
    <property type="entry name" value="PBP1_ABC_LIVBP-like"/>
    <property type="match status" value="1"/>
</dbReference>
<comment type="similarity">
    <text evidence="1">Belongs to the leucine-binding protein family.</text>
</comment>
<dbReference type="SUPFAM" id="SSF56112">
    <property type="entry name" value="Protein kinase-like (PK-like)"/>
    <property type="match status" value="1"/>
</dbReference>
<evidence type="ECO:0000256" key="8">
    <source>
        <dbReference type="SAM" id="MobiDB-lite"/>
    </source>
</evidence>
<dbReference type="Gene3D" id="3.40.50.2300">
    <property type="match status" value="2"/>
</dbReference>
<reference evidence="10 11" key="1">
    <citation type="submission" date="2020-08" db="EMBL/GenBank/DDBJ databases">
        <title>Genomic Encyclopedia of Type Strains, Phase III (KMG-III): the genomes of soil and plant-associated and newly described type strains.</title>
        <authorList>
            <person name="Whitman W."/>
        </authorList>
    </citation>
    <scope>NUCLEOTIDE SEQUENCE [LARGE SCALE GENOMIC DNA]</scope>
    <source>
        <strain evidence="10 11">CECT 8305</strain>
    </source>
</reference>
<evidence type="ECO:0000256" key="5">
    <source>
        <dbReference type="ARBA" id="ARBA00022777"/>
    </source>
</evidence>
<dbReference type="PROSITE" id="PS00107">
    <property type="entry name" value="PROTEIN_KINASE_ATP"/>
    <property type="match status" value="1"/>
</dbReference>
<dbReference type="PROSITE" id="PS50011">
    <property type="entry name" value="PROTEIN_KINASE_DOM"/>
    <property type="match status" value="1"/>
</dbReference>
<gene>
    <name evidence="10" type="ORF">FHS42_004929</name>
</gene>
<evidence type="ECO:0000256" key="4">
    <source>
        <dbReference type="ARBA" id="ARBA00022741"/>
    </source>
</evidence>
<keyword evidence="2" id="KW-0808">Transferase</keyword>
<dbReference type="SMART" id="SM00220">
    <property type="entry name" value="S_TKc"/>
    <property type="match status" value="1"/>
</dbReference>
<feature type="binding site" evidence="7">
    <location>
        <position position="43"/>
    </location>
    <ligand>
        <name>ATP</name>
        <dbReference type="ChEBI" id="CHEBI:30616"/>
    </ligand>
</feature>
<dbReference type="InterPro" id="IPR000719">
    <property type="entry name" value="Prot_kinase_dom"/>
</dbReference>
<evidence type="ECO:0000256" key="6">
    <source>
        <dbReference type="ARBA" id="ARBA00022840"/>
    </source>
</evidence>
<evidence type="ECO:0000313" key="11">
    <source>
        <dbReference type="Proteomes" id="UP000588098"/>
    </source>
</evidence>
<dbReference type="InterPro" id="IPR008271">
    <property type="entry name" value="Ser/Thr_kinase_AS"/>
</dbReference>
<dbReference type="EMBL" id="JACHJL010000013">
    <property type="protein sequence ID" value="MBB5937845.1"/>
    <property type="molecule type" value="Genomic_DNA"/>
</dbReference>
<dbReference type="Pfam" id="PF00069">
    <property type="entry name" value="Pkinase"/>
    <property type="match status" value="1"/>
</dbReference>
<comment type="caution">
    <text evidence="10">The sequence shown here is derived from an EMBL/GenBank/DDBJ whole genome shotgun (WGS) entry which is preliminary data.</text>
</comment>
<keyword evidence="5" id="KW-0418">Kinase</keyword>
<accession>A0A7W9V074</accession>
<dbReference type="Pfam" id="PF13458">
    <property type="entry name" value="Peripla_BP_6"/>
    <property type="match status" value="1"/>
</dbReference>
<keyword evidence="6 7" id="KW-0067">ATP-binding</keyword>
<sequence>MEALGPADPSYIAGYRLLRRLGAGGMGVVYLGRSPGGSLLAIKVILADRADEPSFRARFRREVAAARRVSSPWTAAVTDADTESEAPWLATEYVPGPALGEAVASFGPLAEPYARQLGARLCEALGAVHAADLVHRDVKPGNILFALDGPRLIDFGIARSANDTALTGLDMVIGSPGFLSPEQAQARGPGVGPASDVFSLGCVLAFATSGRRPFGTGSPAAMLYRTVHGPADMRGVPDGLLALLTTCLAKDPAHRPGTQELREHLTAGLAWSGHDTPWLPRPVIRLIAERSAAMLALPGIDATVVSPSGALGGASAQGERAHAPGGGGGAQGPSRRRWLTAASAGGVLAVSGGIGAWAALRGGEPATADTRAASGPRYTLAVHADLSGPGAALGRAQERGAQLAVAQFNAREDRPFTLALRVVDDGGSPDRAKSVARRLCDDPKVLAVIGPTSDETLIAVAPTYSDGQLAVVSVSVGTDKVTHLECRSYLASRPSDGSLIVPLLAHVAHRTRPRDAARGTVVGLIDDRNAGEHSWKAIQGMHGALRGSGLPTPPRTVTIPRGSGDVRSPVAELLAAKVDAVMYGGLLAGAIPLAKELHRVNFQGDRLALQPALEPAFLRRAGAAANGWLISSCFTDATAHPQARPFAAAYRQRYGAAPPRYAAEAYDVVGYVARGLRELGVSGAERESLVRRLPKVSHQGVTKEIRFEPDTAVLGDQGLFLFRVDLGRFRFLGEYRRVTGAGA</sequence>
<dbReference type="InterPro" id="IPR028082">
    <property type="entry name" value="Peripla_BP_I"/>
</dbReference>
<organism evidence="10 11">
    <name type="scientific">Streptomyces zagrosensis</name>
    <dbReference type="NCBI Taxonomy" id="1042984"/>
    <lineage>
        <taxon>Bacteria</taxon>
        <taxon>Bacillati</taxon>
        <taxon>Actinomycetota</taxon>
        <taxon>Actinomycetes</taxon>
        <taxon>Kitasatosporales</taxon>
        <taxon>Streptomycetaceae</taxon>
        <taxon>Streptomyces</taxon>
    </lineage>
</organism>
<evidence type="ECO:0000256" key="7">
    <source>
        <dbReference type="PROSITE-ProRule" id="PRU10141"/>
    </source>
</evidence>
<feature type="domain" description="Protein kinase" evidence="9">
    <location>
        <begin position="15"/>
        <end position="267"/>
    </location>
</feature>
<protein>
    <submittedName>
        <fullName evidence="10">ABC-type branched-subunit amino acid transport system substrate-binding protein</fullName>
    </submittedName>
</protein>
<dbReference type="PROSITE" id="PS00108">
    <property type="entry name" value="PROTEIN_KINASE_ST"/>
    <property type="match status" value="1"/>
</dbReference>
<dbReference type="AlphaFoldDB" id="A0A7W9V074"/>
<evidence type="ECO:0000313" key="10">
    <source>
        <dbReference type="EMBL" id="MBB5937845.1"/>
    </source>
</evidence>
<dbReference type="PANTHER" id="PTHR43289">
    <property type="entry name" value="MITOGEN-ACTIVATED PROTEIN KINASE KINASE KINASE 20-RELATED"/>
    <property type="match status" value="1"/>
</dbReference>
<dbReference type="Gene3D" id="1.10.510.10">
    <property type="entry name" value="Transferase(Phosphotransferase) domain 1"/>
    <property type="match status" value="1"/>
</dbReference>
<dbReference type="SUPFAM" id="SSF53822">
    <property type="entry name" value="Periplasmic binding protein-like I"/>
    <property type="match status" value="1"/>
</dbReference>
<dbReference type="Gene3D" id="3.30.200.20">
    <property type="entry name" value="Phosphorylase Kinase, domain 1"/>
    <property type="match status" value="1"/>
</dbReference>
<keyword evidence="3" id="KW-0732">Signal</keyword>
<dbReference type="Proteomes" id="UP000588098">
    <property type="component" value="Unassembled WGS sequence"/>
</dbReference>
<evidence type="ECO:0000256" key="2">
    <source>
        <dbReference type="ARBA" id="ARBA00022679"/>
    </source>
</evidence>